<feature type="compositionally biased region" description="Polar residues" evidence="2">
    <location>
        <begin position="112"/>
        <end position="129"/>
    </location>
</feature>
<feature type="region of interest" description="Disordered" evidence="2">
    <location>
        <begin position="353"/>
        <end position="406"/>
    </location>
</feature>
<evidence type="ECO:0000313" key="3">
    <source>
        <dbReference type="EMBL" id="KAJ3430677.1"/>
    </source>
</evidence>
<comment type="caution">
    <text evidence="3">The sequence shown here is derived from an EMBL/GenBank/DDBJ whole genome shotgun (WGS) entry which is preliminary data.</text>
</comment>
<evidence type="ECO:0000256" key="2">
    <source>
        <dbReference type="SAM" id="MobiDB-lite"/>
    </source>
</evidence>
<dbReference type="EMBL" id="JANTQA010000051">
    <property type="protein sequence ID" value="KAJ3430677.1"/>
    <property type="molecule type" value="Genomic_DNA"/>
</dbReference>
<feature type="coiled-coil region" evidence="1">
    <location>
        <begin position="144"/>
        <end position="293"/>
    </location>
</feature>
<feature type="compositionally biased region" description="Basic residues" evidence="2">
    <location>
        <begin position="362"/>
        <end position="390"/>
    </location>
</feature>
<evidence type="ECO:0000256" key="1">
    <source>
        <dbReference type="SAM" id="Coils"/>
    </source>
</evidence>
<reference evidence="3" key="1">
    <citation type="submission" date="2022-08" db="EMBL/GenBank/DDBJ databases">
        <title>Novel sulphate-reducing endosymbionts in the free-living metamonad Anaeramoeba.</title>
        <authorList>
            <person name="Jerlstrom-Hultqvist J."/>
            <person name="Cepicka I."/>
            <person name="Gallot-Lavallee L."/>
            <person name="Salas-Leiva D."/>
            <person name="Curtis B.A."/>
            <person name="Zahonova K."/>
            <person name="Pipaliya S."/>
            <person name="Dacks J."/>
            <person name="Roger A.J."/>
        </authorList>
    </citation>
    <scope>NUCLEOTIDE SEQUENCE</scope>
    <source>
        <strain evidence="3">Busselton2</strain>
    </source>
</reference>
<name>A0AAV7YLF6_9EUKA</name>
<accession>A0AAV7YLF6</accession>
<dbReference type="Proteomes" id="UP001146793">
    <property type="component" value="Unassembled WGS sequence"/>
</dbReference>
<organism evidence="3 4">
    <name type="scientific">Anaeramoeba flamelloides</name>
    <dbReference type="NCBI Taxonomy" id="1746091"/>
    <lineage>
        <taxon>Eukaryota</taxon>
        <taxon>Metamonada</taxon>
        <taxon>Anaeramoebidae</taxon>
        <taxon>Anaeramoeba</taxon>
    </lineage>
</organism>
<dbReference type="AlphaFoldDB" id="A0AAV7YLF6"/>
<protein>
    <submittedName>
        <fullName evidence="3">Uncharacterized protein</fullName>
    </submittedName>
</protein>
<proteinExistence type="predicted"/>
<gene>
    <name evidence="3" type="ORF">M0812_23693</name>
</gene>
<sequence length="406" mass="48858">MLLSEIFIIKNGNKSYYISIPWKLLETIFSQRGPVRRFTKNQQRKIKNFQEQTNCTNEIEINCFEETENRLDFELHKFWCDHKNTIKEKDEYEIFKQESFSKPKNTTKSKHGQSVNRKANNNKNSPKLTNQDHQKQKTKKSLFNFLHTKEKEELKKKNKQLNKKKKELHHLNLKLKGEMSLLESSNNVLRSNLKKFRNKLKKNNKENEELKKKIETDKNNLIDENTQRISNLNNNFNQLTTTYDKLKESLGQLPKNSKPIDENNLKEDQAKKIQSLEEELKRVRKKEELSQVTSKQWFEEVQYNEENIVSLFEHFNHQLYKKDQQIIFLQKKNLELEKNQEELNQKLNKKYLYIHPSTGLQKNRHSKHSSRHRRRKKKKKKKSRHKSKKNIKSDGNTSTAEHQDRD</sequence>
<keyword evidence="1" id="KW-0175">Coiled coil</keyword>
<feature type="region of interest" description="Disordered" evidence="2">
    <location>
        <begin position="102"/>
        <end position="138"/>
    </location>
</feature>
<evidence type="ECO:0000313" key="4">
    <source>
        <dbReference type="Proteomes" id="UP001146793"/>
    </source>
</evidence>